<organism evidence="4 5">
    <name type="scientific">Arthrobacter pullicola</name>
    <dbReference type="NCBI Taxonomy" id="2762224"/>
    <lineage>
        <taxon>Bacteria</taxon>
        <taxon>Bacillati</taxon>
        <taxon>Actinomycetota</taxon>
        <taxon>Actinomycetes</taxon>
        <taxon>Micrococcales</taxon>
        <taxon>Micrococcaceae</taxon>
        <taxon>Arthrobacter</taxon>
    </lineage>
</organism>
<evidence type="ECO:0000313" key="5">
    <source>
        <dbReference type="Proteomes" id="UP000652763"/>
    </source>
</evidence>
<evidence type="ECO:0000259" key="3">
    <source>
        <dbReference type="Pfam" id="PF00437"/>
    </source>
</evidence>
<gene>
    <name evidence="4" type="ORF">H9638_12065</name>
</gene>
<dbReference type="EMBL" id="JACSQC010000005">
    <property type="protein sequence ID" value="MBD8044543.1"/>
    <property type="molecule type" value="Genomic_DNA"/>
</dbReference>
<dbReference type="InterPro" id="IPR022399">
    <property type="entry name" value="TadA-like_ATPase"/>
</dbReference>
<comment type="similarity">
    <text evidence="1">Belongs to the GSP E family.</text>
</comment>
<dbReference type="Gene3D" id="3.30.450.380">
    <property type="match status" value="1"/>
</dbReference>
<dbReference type="PANTHER" id="PTHR30486">
    <property type="entry name" value="TWITCHING MOTILITY PROTEIN PILT"/>
    <property type="match status" value="1"/>
</dbReference>
<sequence length="402" mass="41943">MGGSGRHARNGAAGRYRSEQGGRELVEQVRADVLSGGAPVTGATLAEAVFSSGRLLGSEGGMRAVDRVRADLQGLGPLQPLLLQAGVTDILVNGPNQVWTDSGQGLERTGVRFTSDADVQAMAVRLIAAGGRRLDDSCPCADVQLNGYRVHAVLPPVSTGSTLLSIRLRAPRSFRLDELEAGGMLEKGCADVLREMVKGRLNFLISGATGTGKTTLLSSLLSLCDPAERLVLIEDAAELDPAHPHVVGLQTRHSNIERAGSVELADLVRQAMRMRPDRLVVGECRGAEVRELLAAMNTGHDGAGGTIHANSASTVPARLAALGALAGMSGRALALQAAGALDAVVHLERSAAGRTVTEIAVLSQNDGELAAVTALSLGPTGMIRHRGWEQLQERLGLRAGSR</sequence>
<dbReference type="Gene3D" id="3.40.50.300">
    <property type="entry name" value="P-loop containing nucleotide triphosphate hydrolases"/>
    <property type="match status" value="1"/>
</dbReference>
<dbReference type="NCBIfam" id="TIGR03819">
    <property type="entry name" value="heli_sec_ATPase"/>
    <property type="match status" value="1"/>
</dbReference>
<evidence type="ECO:0000256" key="2">
    <source>
        <dbReference type="SAM" id="MobiDB-lite"/>
    </source>
</evidence>
<comment type="caution">
    <text evidence="4">The sequence shown here is derived from an EMBL/GenBank/DDBJ whole genome shotgun (WGS) entry which is preliminary data.</text>
</comment>
<dbReference type="SUPFAM" id="SSF52540">
    <property type="entry name" value="P-loop containing nucleoside triphosphate hydrolases"/>
    <property type="match status" value="1"/>
</dbReference>
<accession>A0ABR8YKH0</accession>
<keyword evidence="5" id="KW-1185">Reference proteome</keyword>
<evidence type="ECO:0000256" key="1">
    <source>
        <dbReference type="ARBA" id="ARBA00006611"/>
    </source>
</evidence>
<dbReference type="PANTHER" id="PTHR30486:SF6">
    <property type="entry name" value="TYPE IV PILUS RETRACTATION ATPASE PILT"/>
    <property type="match status" value="1"/>
</dbReference>
<reference evidence="4 5" key="1">
    <citation type="submission" date="2020-08" db="EMBL/GenBank/DDBJ databases">
        <title>A Genomic Blueprint of the Chicken Gut Microbiome.</title>
        <authorList>
            <person name="Gilroy R."/>
            <person name="Ravi A."/>
            <person name="Getino M."/>
            <person name="Pursley I."/>
            <person name="Horton D.L."/>
            <person name="Alikhan N.-F."/>
            <person name="Baker D."/>
            <person name="Gharbi K."/>
            <person name="Hall N."/>
            <person name="Watson M."/>
            <person name="Adriaenssens E.M."/>
            <person name="Foster-Nyarko E."/>
            <person name="Jarju S."/>
            <person name="Secka A."/>
            <person name="Antonio M."/>
            <person name="Oren A."/>
            <person name="Chaudhuri R."/>
            <person name="La Ragione R.M."/>
            <person name="Hildebrand F."/>
            <person name="Pallen M.J."/>
        </authorList>
    </citation>
    <scope>NUCLEOTIDE SEQUENCE [LARGE SCALE GENOMIC DNA]</scope>
    <source>
        <strain evidence="4 5">Sa2BUA2</strain>
    </source>
</reference>
<feature type="region of interest" description="Disordered" evidence="2">
    <location>
        <begin position="1"/>
        <end position="21"/>
    </location>
</feature>
<protein>
    <submittedName>
        <fullName evidence="4">TadA family conjugal transfer-associated ATPase</fullName>
    </submittedName>
</protein>
<dbReference type="Pfam" id="PF00437">
    <property type="entry name" value="T2SSE"/>
    <property type="match status" value="1"/>
</dbReference>
<dbReference type="Proteomes" id="UP000652763">
    <property type="component" value="Unassembled WGS sequence"/>
</dbReference>
<name>A0ABR8YKH0_9MICC</name>
<evidence type="ECO:0000313" key="4">
    <source>
        <dbReference type="EMBL" id="MBD8044543.1"/>
    </source>
</evidence>
<dbReference type="CDD" id="cd01130">
    <property type="entry name" value="VirB11-like_ATPase"/>
    <property type="match status" value="1"/>
</dbReference>
<feature type="domain" description="Bacterial type II secretion system protein E" evidence="3">
    <location>
        <begin position="73"/>
        <end position="347"/>
    </location>
</feature>
<dbReference type="InterPro" id="IPR027417">
    <property type="entry name" value="P-loop_NTPase"/>
</dbReference>
<dbReference type="InterPro" id="IPR001482">
    <property type="entry name" value="T2SS/T4SS_dom"/>
</dbReference>
<proteinExistence type="inferred from homology"/>
<dbReference type="InterPro" id="IPR050921">
    <property type="entry name" value="T4SS_GSP_E_ATPase"/>
</dbReference>
<dbReference type="RefSeq" id="WP_191747625.1">
    <property type="nucleotide sequence ID" value="NZ_JACSQC010000005.1"/>
</dbReference>